<keyword evidence="7" id="KW-0732">Signal</keyword>
<evidence type="ECO:0000256" key="3">
    <source>
        <dbReference type="ARBA" id="ARBA00022723"/>
    </source>
</evidence>
<dbReference type="EMBL" id="SAVA01000004">
    <property type="protein sequence ID" value="RWR52524.1"/>
    <property type="molecule type" value="Genomic_DNA"/>
</dbReference>
<evidence type="ECO:0000256" key="4">
    <source>
        <dbReference type="ARBA" id="ARBA00022801"/>
    </source>
</evidence>
<name>A0A3S3LZK8_9RHOB</name>
<dbReference type="RefSeq" id="WP_128155821.1">
    <property type="nucleotide sequence ID" value="NZ_JBHSOM010000020.1"/>
</dbReference>
<dbReference type="InterPro" id="IPR011055">
    <property type="entry name" value="Dup_hybrid_motif"/>
</dbReference>
<dbReference type="Pfam" id="PF01551">
    <property type="entry name" value="Peptidase_M23"/>
    <property type="match status" value="1"/>
</dbReference>
<feature type="domain" description="M23ase beta-sheet core" evidence="8">
    <location>
        <begin position="258"/>
        <end position="368"/>
    </location>
</feature>
<dbReference type="SUPFAM" id="SSF51261">
    <property type="entry name" value="Duplicated hybrid motif"/>
    <property type="match status" value="1"/>
</dbReference>
<evidence type="ECO:0000313" key="9">
    <source>
        <dbReference type="EMBL" id="RWR52524.1"/>
    </source>
</evidence>
<evidence type="ECO:0000256" key="2">
    <source>
        <dbReference type="ARBA" id="ARBA00022670"/>
    </source>
</evidence>
<evidence type="ECO:0000256" key="5">
    <source>
        <dbReference type="ARBA" id="ARBA00022833"/>
    </source>
</evidence>
<evidence type="ECO:0000259" key="8">
    <source>
        <dbReference type="Pfam" id="PF01551"/>
    </source>
</evidence>
<evidence type="ECO:0000256" key="6">
    <source>
        <dbReference type="ARBA" id="ARBA00023049"/>
    </source>
</evidence>
<feature type="signal peptide" evidence="7">
    <location>
        <begin position="1"/>
        <end position="18"/>
    </location>
</feature>
<dbReference type="PANTHER" id="PTHR21666:SF288">
    <property type="entry name" value="CELL DIVISION PROTEIN YTFB"/>
    <property type="match status" value="1"/>
</dbReference>
<keyword evidence="10" id="KW-1185">Reference proteome</keyword>
<dbReference type="InterPro" id="IPR050570">
    <property type="entry name" value="Cell_wall_metabolism_enzyme"/>
</dbReference>
<dbReference type="GO" id="GO:0046872">
    <property type="term" value="F:metal ion binding"/>
    <property type="evidence" value="ECO:0007669"/>
    <property type="project" value="UniProtKB-KW"/>
</dbReference>
<reference evidence="9 10" key="1">
    <citation type="submission" date="2019-01" db="EMBL/GenBank/DDBJ databases">
        <title>Sinorhodobacter populi sp. nov. isolated from the symptomatic bark tissue of Populus euramericana canker.</title>
        <authorList>
            <person name="Xu G."/>
        </authorList>
    </citation>
    <scope>NUCLEOTIDE SEQUENCE [LARGE SCALE GENOMIC DNA]</scope>
    <source>
        <strain evidence="9 10">CGMCC 1.12963</strain>
    </source>
</reference>
<keyword evidence="3" id="KW-0479">Metal-binding</keyword>
<protein>
    <submittedName>
        <fullName evidence="9">Peptidase M23</fullName>
    </submittedName>
</protein>
<proteinExistence type="predicted"/>
<keyword evidence="5" id="KW-0862">Zinc</keyword>
<accession>A0A3S3LZK8</accession>
<dbReference type="GO" id="GO:0006508">
    <property type="term" value="P:proteolysis"/>
    <property type="evidence" value="ECO:0007669"/>
    <property type="project" value="UniProtKB-KW"/>
</dbReference>
<dbReference type="AlphaFoldDB" id="A0A3S3LZK8"/>
<keyword evidence="6" id="KW-0482">Metalloprotease</keyword>
<organism evidence="9 10">
    <name type="scientific">Paenirhodobacter huangdaonensis</name>
    <dbReference type="NCBI Taxonomy" id="2501515"/>
    <lineage>
        <taxon>Bacteria</taxon>
        <taxon>Pseudomonadati</taxon>
        <taxon>Pseudomonadota</taxon>
        <taxon>Alphaproteobacteria</taxon>
        <taxon>Rhodobacterales</taxon>
        <taxon>Rhodobacter group</taxon>
        <taxon>Paenirhodobacter</taxon>
    </lineage>
</organism>
<keyword evidence="2" id="KW-0645">Protease</keyword>
<evidence type="ECO:0000256" key="1">
    <source>
        <dbReference type="ARBA" id="ARBA00001947"/>
    </source>
</evidence>
<keyword evidence="4" id="KW-0378">Hydrolase</keyword>
<dbReference type="Gene3D" id="2.70.70.10">
    <property type="entry name" value="Glucose Permease (Domain IIA)"/>
    <property type="match status" value="1"/>
</dbReference>
<gene>
    <name evidence="9" type="ORF">EOW66_07565</name>
</gene>
<feature type="chain" id="PRO_5018620924" evidence="7">
    <location>
        <begin position="19"/>
        <end position="379"/>
    </location>
</feature>
<dbReference type="GO" id="GO:0004222">
    <property type="term" value="F:metalloendopeptidase activity"/>
    <property type="evidence" value="ECO:0007669"/>
    <property type="project" value="TreeGrafter"/>
</dbReference>
<reference evidence="10" key="2">
    <citation type="submission" date="2019-01" db="EMBL/GenBank/DDBJ databases">
        <title>Sinorhodobacter populi sp. nov. isolated from the symptomatic bark tissue of Populus euramericana canker.</title>
        <authorList>
            <person name="Li Y."/>
        </authorList>
    </citation>
    <scope>NUCLEOTIDE SEQUENCE [LARGE SCALE GENOMIC DNA]</scope>
    <source>
        <strain evidence="10">CGMCC 1.12963</strain>
    </source>
</reference>
<comment type="caution">
    <text evidence="9">The sequence shown here is derived from an EMBL/GenBank/DDBJ whole genome shotgun (WGS) entry which is preliminary data.</text>
</comment>
<dbReference type="PANTHER" id="PTHR21666">
    <property type="entry name" value="PEPTIDASE-RELATED"/>
    <property type="match status" value="1"/>
</dbReference>
<sequence>MMRAAIVALLLGAGAASASTATDSALKAADDLRASIGALDAAQTKADRVAALTATITAYEQGLGALRDGLRRAAVREREIRQGFDAKRENIGRLLGVMSTMERSEGPLLLLHPAGPLGSARSGMVLGAVTPALQAEAEKMRSDLEEIKALRAVQGNAEKVLEGGLASVQAARTALSEAVSERTKLPKRYLEEPEELRQLVESADTLEGFATGVADLDSDIGAPMEDFASAKGSLPMPVIGSVLRRFNEADAAGIRRPGLVVATAPASLVTAPWPATIRYRGPLLDYGNVMILEPAKGYLLVLAGLGTVYGETGDVLAAGAPVGLMGGTEPGAEEFGADFVQAAQKGGSAGRSETLYLELRKGKTPVDPAAWFTQTKDQG</sequence>
<evidence type="ECO:0000256" key="7">
    <source>
        <dbReference type="SAM" id="SignalP"/>
    </source>
</evidence>
<evidence type="ECO:0000313" key="10">
    <source>
        <dbReference type="Proteomes" id="UP000288071"/>
    </source>
</evidence>
<comment type="cofactor">
    <cofactor evidence="1">
        <name>Zn(2+)</name>
        <dbReference type="ChEBI" id="CHEBI:29105"/>
    </cofactor>
</comment>
<dbReference type="Proteomes" id="UP000288071">
    <property type="component" value="Unassembled WGS sequence"/>
</dbReference>
<dbReference type="InterPro" id="IPR016047">
    <property type="entry name" value="M23ase_b-sheet_dom"/>
</dbReference>